<dbReference type="Proteomes" id="UP000029738">
    <property type="component" value="Unassembled WGS sequence"/>
</dbReference>
<reference evidence="2" key="2">
    <citation type="submission" date="2019-11" db="EMBL/GenBank/DDBJ databases">
        <title>Improved Assembly of Tolypothrix boutellei genome.</title>
        <authorList>
            <person name="Sarangi A.N."/>
            <person name="Mukherjee M."/>
            <person name="Ghosh S."/>
            <person name="Singh D."/>
            <person name="Das A."/>
            <person name="Kant S."/>
            <person name="Prusty A."/>
            <person name="Tripathy S."/>
        </authorList>
    </citation>
    <scope>NUCLEOTIDE SEQUENCE</scope>
    <source>
        <strain evidence="2">VB521301</strain>
    </source>
</reference>
<dbReference type="EMBL" id="JHEG04000001">
    <property type="protein sequence ID" value="KAF3885049.1"/>
    <property type="molecule type" value="Genomic_DNA"/>
</dbReference>
<feature type="compositionally biased region" description="Polar residues" evidence="1">
    <location>
        <begin position="8"/>
        <end position="21"/>
    </location>
</feature>
<evidence type="ECO:0000256" key="1">
    <source>
        <dbReference type="SAM" id="MobiDB-lite"/>
    </source>
</evidence>
<evidence type="ECO:0000313" key="3">
    <source>
        <dbReference type="Proteomes" id="UP000029738"/>
    </source>
</evidence>
<gene>
    <name evidence="2" type="ORF">DA73_0400005930</name>
</gene>
<sequence length="57" mass="5678">MIAKLFANSPSGYTGSPSLVRQSPYGAGNPPTFSGLTSRQGAGNTPAALVSPLAISN</sequence>
<accession>A0A8S9T0G6</accession>
<feature type="region of interest" description="Disordered" evidence="1">
    <location>
        <begin position="1"/>
        <end position="57"/>
    </location>
</feature>
<dbReference type="RefSeq" id="WP_153021531.1">
    <property type="nucleotide sequence ID" value="NZ_JHEG04000001.1"/>
</dbReference>
<feature type="compositionally biased region" description="Polar residues" evidence="1">
    <location>
        <begin position="31"/>
        <end position="43"/>
    </location>
</feature>
<protein>
    <submittedName>
        <fullName evidence="2">Uncharacterized protein</fullName>
    </submittedName>
</protein>
<proteinExistence type="predicted"/>
<keyword evidence="3" id="KW-1185">Reference proteome</keyword>
<evidence type="ECO:0000313" key="2">
    <source>
        <dbReference type="EMBL" id="KAF3885049.1"/>
    </source>
</evidence>
<name>A0A8S9T0G6_9CYAN</name>
<reference evidence="2" key="1">
    <citation type="journal article" date="2015" name="Genome Announc.">
        <title>Draft Genome Sequence of Tolypothrix boutellei Strain VB521301.</title>
        <authorList>
            <person name="Chandrababunaidu M.M."/>
            <person name="Singh D."/>
            <person name="Sen D."/>
            <person name="Bhan S."/>
            <person name="Das S."/>
            <person name="Gupta A."/>
            <person name="Adhikary S.P."/>
            <person name="Tripathy S."/>
        </authorList>
    </citation>
    <scope>NUCLEOTIDE SEQUENCE</scope>
    <source>
        <strain evidence="2">VB521301</strain>
    </source>
</reference>
<organism evidence="2 3">
    <name type="scientific">Tolypothrix bouteillei VB521301</name>
    <dbReference type="NCBI Taxonomy" id="1479485"/>
    <lineage>
        <taxon>Bacteria</taxon>
        <taxon>Bacillati</taxon>
        <taxon>Cyanobacteriota</taxon>
        <taxon>Cyanophyceae</taxon>
        <taxon>Nostocales</taxon>
        <taxon>Tolypothrichaceae</taxon>
        <taxon>Tolypothrix</taxon>
    </lineage>
</organism>
<dbReference type="AlphaFoldDB" id="A0A8S9T0G6"/>
<comment type="caution">
    <text evidence="2">The sequence shown here is derived from an EMBL/GenBank/DDBJ whole genome shotgun (WGS) entry which is preliminary data.</text>
</comment>